<protein>
    <recommendedName>
        <fullName evidence="5">PLA2c domain-containing protein</fullName>
    </recommendedName>
</protein>
<gene>
    <name evidence="6" type="ORF">GTHE00462_LOCUS9769</name>
</gene>
<evidence type="ECO:0000256" key="4">
    <source>
        <dbReference type="SAM" id="MobiDB-lite"/>
    </source>
</evidence>
<organism evidence="6">
    <name type="scientific">Guillardia theta</name>
    <name type="common">Cryptophyte</name>
    <name type="synonym">Cryptomonas phi</name>
    <dbReference type="NCBI Taxonomy" id="55529"/>
    <lineage>
        <taxon>Eukaryota</taxon>
        <taxon>Cryptophyceae</taxon>
        <taxon>Pyrenomonadales</taxon>
        <taxon>Geminigeraceae</taxon>
        <taxon>Guillardia</taxon>
    </lineage>
</organism>
<dbReference type="PANTHER" id="PTHR10728">
    <property type="entry name" value="CYTOSOLIC PHOSPHOLIPASE A2"/>
    <property type="match status" value="1"/>
</dbReference>
<dbReference type="AlphaFoldDB" id="A0A7S4K5Q6"/>
<keyword evidence="1 3" id="KW-0378">Hydrolase</keyword>
<proteinExistence type="predicted"/>
<feature type="domain" description="PLA2c" evidence="5">
    <location>
        <begin position="68"/>
        <end position="744"/>
    </location>
</feature>
<dbReference type="Pfam" id="PF01735">
    <property type="entry name" value="PLA2_B"/>
    <property type="match status" value="1"/>
</dbReference>
<evidence type="ECO:0000259" key="5">
    <source>
        <dbReference type="PROSITE" id="PS51210"/>
    </source>
</evidence>
<dbReference type="PANTHER" id="PTHR10728:SF40">
    <property type="entry name" value="PATATIN FAMILY PROTEIN"/>
    <property type="match status" value="1"/>
</dbReference>
<dbReference type="SUPFAM" id="SSF52151">
    <property type="entry name" value="FabD/lysophospholipase-like"/>
    <property type="match status" value="1"/>
</dbReference>
<sequence>MDPLKYVKKIFIAAMPGQYATDYTTIRSIAHVIGFDGVYAMNKVQRNIYIQAHPHAQQRLEFFSSRLDEQWTKVATVEEEGLDAQERSYVEKRKEFVRAKLSSLLNEELCEDDIPCISLCSSGGGVRAMIFTLGCLLAASELGILDCCIYSASLSGSAWLQACWMNMKGSCAESLKSLRQWLGLCLQRHPILQAALAEGGQDAVLMERDVKLEFDVQTRKEYMKLRAKLLTSASSFGGSENQPPIAAGAGEEEAMEEDENGGTILLSNLGIETFKMDSSSLFWSDEHVRGVAQLFGDASLHVNNSIMQAQSTIHSLKLRQESRDAFEEEVKQWTAWSSRLRGGKRSANSRMEGMRGVGDLSFVEMYGLLAANAWLPPCPKDRLWRMERGLSSQIESLQLHDRPFPLYVAVGIDHKKVDGEESNEYHWYEFSPFSFSSSQTGKRIPIWSLGRSFHSGRSCSVTPEFPLGVCMGIWGAAFTASTEEVKKNYRNTSSRAQSRRDVVQIIHDTFNILDSNSSDQAIDEVSQVKTSSRAGSIRVVEPFQCFNPFFEDPSHLEEDPCTDAETSDLRLTDAGIHMNAPLPALLRRERASDVIILLDSRSTSGEADVNDSFDVLKPAEEYAKQRDLPFPSIRDQDLIEIGRRRCTVLGFEEDSAPEIVYMPLVKNEEVDEDLDPLHTPWCDFMEFAYEPEHFERLFQLAYQNFRASESCILQVFRRAVDKKRAPALARGRSPRLVESRAHNL</sequence>
<keyword evidence="3" id="KW-0442">Lipid degradation</keyword>
<dbReference type="InterPro" id="IPR016035">
    <property type="entry name" value="Acyl_Trfase/lysoPLipase"/>
</dbReference>
<dbReference type="EMBL" id="HBKN01012564">
    <property type="protein sequence ID" value="CAE2284591.1"/>
    <property type="molecule type" value="Transcribed_RNA"/>
</dbReference>
<feature type="region of interest" description="Disordered" evidence="4">
    <location>
        <begin position="235"/>
        <end position="257"/>
    </location>
</feature>
<keyword evidence="2 3" id="KW-0443">Lipid metabolism</keyword>
<reference evidence="6" key="1">
    <citation type="submission" date="2021-01" db="EMBL/GenBank/DDBJ databases">
        <authorList>
            <person name="Corre E."/>
            <person name="Pelletier E."/>
            <person name="Niang G."/>
            <person name="Scheremetjew M."/>
            <person name="Finn R."/>
            <person name="Kale V."/>
            <person name="Holt S."/>
            <person name="Cochrane G."/>
            <person name="Meng A."/>
            <person name="Brown T."/>
            <person name="Cohen L."/>
        </authorList>
    </citation>
    <scope>NUCLEOTIDE SEQUENCE</scope>
    <source>
        <strain evidence="6">CCMP 2712</strain>
    </source>
</reference>
<evidence type="ECO:0000256" key="1">
    <source>
        <dbReference type="ARBA" id="ARBA00022801"/>
    </source>
</evidence>
<dbReference type="InterPro" id="IPR002642">
    <property type="entry name" value="LysoPLipase_cat_dom"/>
</dbReference>
<name>A0A7S4K5Q6_GUITH</name>
<dbReference type="GO" id="GO:0046475">
    <property type="term" value="P:glycerophospholipid catabolic process"/>
    <property type="evidence" value="ECO:0007669"/>
    <property type="project" value="TreeGrafter"/>
</dbReference>
<dbReference type="GO" id="GO:0005829">
    <property type="term" value="C:cytosol"/>
    <property type="evidence" value="ECO:0007669"/>
    <property type="project" value="TreeGrafter"/>
</dbReference>
<dbReference type="PROSITE" id="PS51210">
    <property type="entry name" value="PLA2C"/>
    <property type="match status" value="1"/>
</dbReference>
<evidence type="ECO:0000256" key="2">
    <source>
        <dbReference type="ARBA" id="ARBA00023098"/>
    </source>
</evidence>
<dbReference type="GO" id="GO:0004623">
    <property type="term" value="F:phospholipase A2 activity"/>
    <property type="evidence" value="ECO:0007669"/>
    <property type="project" value="TreeGrafter"/>
</dbReference>
<evidence type="ECO:0000313" key="6">
    <source>
        <dbReference type="EMBL" id="CAE2284591.1"/>
    </source>
</evidence>
<accession>A0A7S4K5Q6</accession>
<evidence type="ECO:0000256" key="3">
    <source>
        <dbReference type="PROSITE-ProRule" id="PRU00555"/>
    </source>
</evidence>
<dbReference type="Gene3D" id="3.40.1090.10">
    <property type="entry name" value="Cytosolic phospholipase A2 catalytic domain"/>
    <property type="match status" value="2"/>
</dbReference>